<evidence type="ECO:0000313" key="1">
    <source>
        <dbReference type="EMBL" id="PIP31911.1"/>
    </source>
</evidence>
<dbReference type="EMBL" id="PCSB01000020">
    <property type="protein sequence ID" value="PIP31911.1"/>
    <property type="molecule type" value="Genomic_DNA"/>
</dbReference>
<comment type="caution">
    <text evidence="1">The sequence shown here is derived from an EMBL/GenBank/DDBJ whole genome shotgun (WGS) entry which is preliminary data.</text>
</comment>
<dbReference type="Proteomes" id="UP000230447">
    <property type="component" value="Unassembled WGS sequence"/>
</dbReference>
<name>A0A2G9ZFM3_9BACT</name>
<sequence length="186" mass="21025">MGEIRRFQQPEHDIVPPSNFEKKRVILNSGVEKIKINNKNKSAGVINPFTLKTKENYEQPIAPKSEQFGHLAEFWLAEDLKELPGVKDVLLADNITDSGKKDLTLVFRGGIEVPLQITTNPNAIKRKIEEAGKDTVVIYVNKDDFEKPKENTIPALTKKAIQHIADLVFKGIPKQSLEELMAYHQL</sequence>
<proteinExistence type="predicted"/>
<protein>
    <submittedName>
        <fullName evidence="1">Uncharacterized protein</fullName>
    </submittedName>
</protein>
<accession>A0A2G9ZFM3</accession>
<organism evidence="1 2">
    <name type="scientific">bacterium (Candidatus Gribaldobacteria) CG23_combo_of_CG06-09_8_20_14_all_37_87_8</name>
    <dbReference type="NCBI Taxonomy" id="2014278"/>
    <lineage>
        <taxon>Bacteria</taxon>
        <taxon>Candidatus Gribaldobacteria</taxon>
    </lineage>
</organism>
<gene>
    <name evidence="1" type="ORF">COX24_01010</name>
</gene>
<reference evidence="1 2" key="1">
    <citation type="submission" date="2017-09" db="EMBL/GenBank/DDBJ databases">
        <title>Depth-based differentiation of microbial function through sediment-hosted aquifers and enrichment of novel symbionts in the deep terrestrial subsurface.</title>
        <authorList>
            <person name="Probst A.J."/>
            <person name="Ladd B."/>
            <person name="Jarett J.K."/>
            <person name="Geller-Mcgrath D.E."/>
            <person name="Sieber C.M."/>
            <person name="Emerson J.B."/>
            <person name="Anantharaman K."/>
            <person name="Thomas B.C."/>
            <person name="Malmstrom R."/>
            <person name="Stieglmeier M."/>
            <person name="Klingl A."/>
            <person name="Woyke T."/>
            <person name="Ryan C.M."/>
            <person name="Banfield J.F."/>
        </authorList>
    </citation>
    <scope>NUCLEOTIDE SEQUENCE [LARGE SCALE GENOMIC DNA]</scope>
    <source>
        <strain evidence="1">CG23_combo_of_CG06-09_8_20_14_all_37_87_8</strain>
    </source>
</reference>
<dbReference type="AlphaFoldDB" id="A0A2G9ZFM3"/>
<evidence type="ECO:0000313" key="2">
    <source>
        <dbReference type="Proteomes" id="UP000230447"/>
    </source>
</evidence>